<evidence type="ECO:0000313" key="2">
    <source>
        <dbReference type="EMBL" id="KAK8238042.1"/>
    </source>
</evidence>
<feature type="region of interest" description="Disordered" evidence="1">
    <location>
        <begin position="108"/>
        <end position="198"/>
    </location>
</feature>
<organism evidence="2 3">
    <name type="scientific">Phyllosticta capitalensis</name>
    <dbReference type="NCBI Taxonomy" id="121624"/>
    <lineage>
        <taxon>Eukaryota</taxon>
        <taxon>Fungi</taxon>
        <taxon>Dikarya</taxon>
        <taxon>Ascomycota</taxon>
        <taxon>Pezizomycotina</taxon>
        <taxon>Dothideomycetes</taxon>
        <taxon>Dothideomycetes incertae sedis</taxon>
        <taxon>Botryosphaeriales</taxon>
        <taxon>Phyllostictaceae</taxon>
        <taxon>Phyllosticta</taxon>
    </lineage>
</organism>
<comment type="caution">
    <text evidence="2">The sequence shown here is derived from an EMBL/GenBank/DDBJ whole genome shotgun (WGS) entry which is preliminary data.</text>
</comment>
<sequence length="198" mass="21484">MQSGYKYRSSRGPRQRSFVNNHRSEQTSELSSTSSQQLFSLYQTSNMGAPKNNNLTPRDLEVAAFVWRCFKTEPTIDFAALAKVAHFKNAASASACWGATKKKLLAQGRAGGSASTATASPATPKPDTPKPASTRKRKTADTPEASQQTPSKKGKTTPPVVDDDEEYGDIGDVKEEPKGEDEENPFADGSGRKDSFFE</sequence>
<name>A0ABR1YT27_9PEZI</name>
<evidence type="ECO:0000313" key="3">
    <source>
        <dbReference type="Proteomes" id="UP001492380"/>
    </source>
</evidence>
<reference evidence="2 3" key="1">
    <citation type="submission" date="2024-04" db="EMBL/GenBank/DDBJ databases">
        <title>Phyllosticta paracitricarpa is synonymous to the EU quarantine fungus P. citricarpa based on phylogenomic analyses.</title>
        <authorList>
            <consortium name="Lawrence Berkeley National Laboratory"/>
            <person name="Van Ingen-Buijs V.A."/>
            <person name="Van Westerhoven A.C."/>
            <person name="Haridas S."/>
            <person name="Skiadas P."/>
            <person name="Martin F."/>
            <person name="Groenewald J.Z."/>
            <person name="Crous P.W."/>
            <person name="Seidl M.F."/>
        </authorList>
    </citation>
    <scope>NUCLEOTIDE SEQUENCE [LARGE SCALE GENOMIC DNA]</scope>
    <source>
        <strain evidence="2 3">CBS 123374</strain>
    </source>
</reference>
<proteinExistence type="predicted"/>
<protein>
    <submittedName>
        <fullName evidence="2">Uncharacterized protein</fullName>
    </submittedName>
</protein>
<evidence type="ECO:0000256" key="1">
    <source>
        <dbReference type="SAM" id="MobiDB-lite"/>
    </source>
</evidence>
<keyword evidence="3" id="KW-1185">Reference proteome</keyword>
<dbReference type="EMBL" id="JBBWRZ010000004">
    <property type="protein sequence ID" value="KAK8238042.1"/>
    <property type="molecule type" value="Genomic_DNA"/>
</dbReference>
<accession>A0ABR1YT27</accession>
<gene>
    <name evidence="2" type="ORF">HDK90DRAFT_211802</name>
</gene>
<feature type="compositionally biased region" description="Low complexity" evidence="1">
    <location>
        <begin position="113"/>
        <end position="122"/>
    </location>
</feature>
<feature type="region of interest" description="Disordered" evidence="1">
    <location>
        <begin position="1"/>
        <end position="35"/>
    </location>
</feature>
<dbReference type="Proteomes" id="UP001492380">
    <property type="component" value="Unassembled WGS sequence"/>
</dbReference>